<dbReference type="RefSeq" id="WP_268045747.1">
    <property type="nucleotide sequence ID" value="NZ_CP104064.1"/>
</dbReference>
<dbReference type="InterPro" id="IPR024084">
    <property type="entry name" value="IsoPropMal-DH-like_dom"/>
</dbReference>
<keyword evidence="13" id="KW-0963">Cytoplasm</keyword>
<keyword evidence="6 13" id="KW-0432">Leucine biosynthesis</keyword>
<feature type="binding site" evidence="13">
    <location>
        <begin position="280"/>
        <end position="292"/>
    </location>
    <ligand>
        <name>NAD(+)</name>
        <dbReference type="ChEBI" id="CHEBI:57540"/>
    </ligand>
</feature>
<evidence type="ECO:0000313" key="17">
    <source>
        <dbReference type="Proteomes" id="UP001164803"/>
    </source>
</evidence>
<comment type="subcellular location">
    <subcellularLocation>
        <location evidence="13">Cytoplasm</location>
    </subcellularLocation>
</comment>
<reference evidence="16" key="1">
    <citation type="submission" date="2022-08" db="EMBL/GenBank/DDBJ databases">
        <title>Alicyclobacillus dauci DSM2870, complete genome.</title>
        <authorList>
            <person name="Wang Q."/>
            <person name="Cai R."/>
            <person name="Wang Z."/>
        </authorList>
    </citation>
    <scope>NUCLEOTIDE SEQUENCE</scope>
    <source>
        <strain evidence="16">DSM 28700</strain>
    </source>
</reference>
<evidence type="ECO:0000256" key="4">
    <source>
        <dbReference type="ARBA" id="ARBA00008319"/>
    </source>
</evidence>
<evidence type="ECO:0000256" key="7">
    <source>
        <dbReference type="ARBA" id="ARBA00022605"/>
    </source>
</evidence>
<comment type="cofactor">
    <cofactor evidence="13 14">
        <name>Mg(2+)</name>
        <dbReference type="ChEBI" id="CHEBI:18420"/>
    </cofactor>
    <cofactor evidence="13 14">
        <name>Mn(2+)</name>
        <dbReference type="ChEBI" id="CHEBI:29035"/>
    </cofactor>
    <text evidence="13 14">Binds 1 Mg(2+) or Mn(2+) ion per subunit.</text>
</comment>
<dbReference type="Proteomes" id="UP001164803">
    <property type="component" value="Chromosome"/>
</dbReference>
<organism evidence="16 17">
    <name type="scientific">Alicyclobacillus dauci</name>
    <dbReference type="NCBI Taxonomy" id="1475485"/>
    <lineage>
        <taxon>Bacteria</taxon>
        <taxon>Bacillati</taxon>
        <taxon>Bacillota</taxon>
        <taxon>Bacilli</taxon>
        <taxon>Bacillales</taxon>
        <taxon>Alicyclobacillaceae</taxon>
        <taxon>Alicyclobacillus</taxon>
    </lineage>
</organism>
<keyword evidence="9 13" id="KW-0460">Magnesium</keyword>
<dbReference type="PANTHER" id="PTHR42979:SF1">
    <property type="entry name" value="3-ISOPROPYLMALATE DEHYDROGENASE"/>
    <property type="match status" value="1"/>
</dbReference>
<dbReference type="Gene3D" id="3.40.718.10">
    <property type="entry name" value="Isopropylmalate Dehydrogenase"/>
    <property type="match status" value="1"/>
</dbReference>
<name>A0ABY6Z7N8_9BACL</name>
<dbReference type="InterPro" id="IPR019818">
    <property type="entry name" value="IsoCit/isopropylmalate_DH_CS"/>
</dbReference>
<evidence type="ECO:0000256" key="9">
    <source>
        <dbReference type="ARBA" id="ARBA00022842"/>
    </source>
</evidence>
<proteinExistence type="inferred from homology"/>
<evidence type="ECO:0000256" key="14">
    <source>
        <dbReference type="RuleBase" id="RU004445"/>
    </source>
</evidence>
<feature type="binding site" evidence="13">
    <location>
        <position position="107"/>
    </location>
    <ligand>
        <name>substrate</name>
    </ligand>
</feature>
<keyword evidence="17" id="KW-1185">Reference proteome</keyword>
<dbReference type="Pfam" id="PF00180">
    <property type="entry name" value="Iso_dh"/>
    <property type="match status" value="1"/>
</dbReference>
<feature type="binding site" evidence="13">
    <location>
        <begin position="77"/>
        <end position="90"/>
    </location>
    <ligand>
        <name>NAD(+)</name>
        <dbReference type="ChEBI" id="CHEBI:57540"/>
    </ligand>
</feature>
<keyword evidence="12 13" id="KW-0100">Branched-chain amino acid biosynthesis</keyword>
<feature type="site" description="Important for catalysis" evidence="13">
    <location>
        <position position="142"/>
    </location>
</feature>
<comment type="subunit">
    <text evidence="5 13 14">Homodimer.</text>
</comment>
<keyword evidence="8 13" id="KW-0479">Metal-binding</keyword>
<evidence type="ECO:0000256" key="12">
    <source>
        <dbReference type="ARBA" id="ARBA00023304"/>
    </source>
</evidence>
<dbReference type="SMART" id="SM01329">
    <property type="entry name" value="Iso_dh"/>
    <property type="match status" value="1"/>
</dbReference>
<evidence type="ECO:0000256" key="5">
    <source>
        <dbReference type="ARBA" id="ARBA00011738"/>
    </source>
</evidence>
<feature type="binding site" evidence="13">
    <location>
        <position position="135"/>
    </location>
    <ligand>
        <name>substrate</name>
    </ligand>
</feature>
<sequence>MSKRRITILPGDGIGPEVTHEARLLLEEIAEALGEQWTLDEALVGGAAYDATGSPLPDETVALCKASDAVLLGAVGGPKWDHLPGSTRPEAGLLGIRKQLGVFANLRPIKTWPGLLLASPLKPELLSGVDMVIVRELTGGLYFGQPKKRVEDGAAVVDTLYYTRGEIERVVRQAFMIAQGRRKKLTSVDKANVLESSRLWREVVNDLAPEYPDVEVEHILVDSAAMQLIQRPNQFDVVVTENMFGDILSDEAAVLTGSIGMLPSASIGLDGPGLYEPVHGSAPDITGKGIANPLASFLSVAMLLRHSLHLDEVATQVEDAVLSVIESGCRTRDLAGPGEEWLGTKEISSRVRSDVRGRLESYGKNAVR</sequence>
<dbReference type="PANTHER" id="PTHR42979">
    <property type="entry name" value="3-ISOPROPYLMALATE DEHYDROGENASE"/>
    <property type="match status" value="1"/>
</dbReference>
<feature type="domain" description="Isopropylmalate dehydrogenase-like" evidence="15">
    <location>
        <begin position="5"/>
        <end position="351"/>
    </location>
</feature>
<dbReference type="HAMAP" id="MF_01033">
    <property type="entry name" value="LeuB_type1"/>
    <property type="match status" value="1"/>
</dbReference>
<evidence type="ECO:0000256" key="1">
    <source>
        <dbReference type="ARBA" id="ARBA00000624"/>
    </source>
</evidence>
<comment type="pathway">
    <text evidence="3 13 14">Amino-acid biosynthesis; L-leucine biosynthesis; L-leucine from 3-methyl-2-oxobutanoate: step 3/4.</text>
</comment>
<keyword evidence="7 13" id="KW-0028">Amino-acid biosynthesis</keyword>
<evidence type="ECO:0000256" key="11">
    <source>
        <dbReference type="ARBA" id="ARBA00023027"/>
    </source>
</evidence>
<keyword evidence="13" id="KW-0464">Manganese</keyword>
<keyword evidence="10 13" id="KW-0560">Oxidoreductase</keyword>
<comment type="catalytic activity">
    <reaction evidence="1 13 14">
        <text>(2R,3S)-3-isopropylmalate + NAD(+) = 4-methyl-2-oxopentanoate + CO2 + NADH</text>
        <dbReference type="Rhea" id="RHEA:32271"/>
        <dbReference type="ChEBI" id="CHEBI:16526"/>
        <dbReference type="ChEBI" id="CHEBI:17865"/>
        <dbReference type="ChEBI" id="CHEBI:35121"/>
        <dbReference type="ChEBI" id="CHEBI:57540"/>
        <dbReference type="ChEBI" id="CHEBI:57945"/>
        <dbReference type="EC" id="1.1.1.85"/>
    </reaction>
</comment>
<feature type="binding site" evidence="13">
    <location>
        <position position="250"/>
    </location>
    <ligand>
        <name>Mg(2+)</name>
        <dbReference type="ChEBI" id="CHEBI:18420"/>
    </ligand>
</feature>
<keyword evidence="11 13" id="KW-0520">NAD</keyword>
<dbReference type="InterPro" id="IPR004429">
    <property type="entry name" value="Isopropylmalate_DH"/>
</dbReference>
<evidence type="ECO:0000256" key="2">
    <source>
        <dbReference type="ARBA" id="ARBA00001936"/>
    </source>
</evidence>
<dbReference type="EMBL" id="CP104064">
    <property type="protein sequence ID" value="WAH38186.1"/>
    <property type="molecule type" value="Genomic_DNA"/>
</dbReference>
<evidence type="ECO:0000256" key="13">
    <source>
        <dbReference type="HAMAP-Rule" id="MF_01033"/>
    </source>
</evidence>
<evidence type="ECO:0000313" key="16">
    <source>
        <dbReference type="EMBL" id="WAH38186.1"/>
    </source>
</evidence>
<comment type="function">
    <text evidence="13 14">Catalyzes the oxidation of 3-carboxy-2-hydroxy-4-methylpentanoate (3-isopropylmalate) to 3-carboxy-4-methyl-2-oxopentanoate. The product decarboxylates to 4-methyl-2 oxopentanoate.</text>
</comment>
<evidence type="ECO:0000256" key="3">
    <source>
        <dbReference type="ARBA" id="ARBA00004762"/>
    </source>
</evidence>
<evidence type="ECO:0000256" key="6">
    <source>
        <dbReference type="ARBA" id="ARBA00022430"/>
    </source>
</evidence>
<feature type="binding site" evidence="13">
    <location>
        <position position="246"/>
    </location>
    <ligand>
        <name>Mg(2+)</name>
        <dbReference type="ChEBI" id="CHEBI:18420"/>
    </ligand>
</feature>
<feature type="binding site" evidence="13">
    <location>
        <position position="97"/>
    </location>
    <ligand>
        <name>substrate</name>
    </ligand>
</feature>
<feature type="site" description="Important for catalysis" evidence="13">
    <location>
        <position position="190"/>
    </location>
</feature>
<dbReference type="GO" id="GO:0003862">
    <property type="term" value="F:3-isopropylmalate dehydrogenase activity"/>
    <property type="evidence" value="ECO:0007669"/>
    <property type="project" value="UniProtKB-EC"/>
</dbReference>
<dbReference type="EC" id="1.1.1.85" evidence="13"/>
<comment type="similarity">
    <text evidence="4 13">Belongs to the isocitrate and isopropylmalate dehydrogenases family. LeuB type 1 subfamily.</text>
</comment>
<dbReference type="PROSITE" id="PS00470">
    <property type="entry name" value="IDH_IMDH"/>
    <property type="match status" value="1"/>
</dbReference>
<accession>A0ABY6Z7N8</accession>
<evidence type="ECO:0000259" key="15">
    <source>
        <dbReference type="SMART" id="SM01329"/>
    </source>
</evidence>
<gene>
    <name evidence="13 16" type="primary">leuB</name>
    <name evidence="16" type="ORF">NZD86_06795</name>
</gene>
<dbReference type="SUPFAM" id="SSF53659">
    <property type="entry name" value="Isocitrate/Isopropylmalate dehydrogenase-like"/>
    <property type="match status" value="1"/>
</dbReference>
<feature type="binding site" evidence="13">
    <location>
        <position position="222"/>
    </location>
    <ligand>
        <name>Mg(2+)</name>
        <dbReference type="ChEBI" id="CHEBI:18420"/>
    </ligand>
</feature>
<dbReference type="NCBIfam" id="TIGR00169">
    <property type="entry name" value="leuB"/>
    <property type="match status" value="1"/>
</dbReference>
<protein>
    <recommendedName>
        <fullName evidence="13">3-isopropylmalate dehydrogenase</fullName>
        <ecNumber evidence="13">1.1.1.85</ecNumber>
    </recommendedName>
    <alternativeName>
        <fullName evidence="13">3-IPM-DH</fullName>
    </alternativeName>
    <alternativeName>
        <fullName evidence="13">Beta-IPM dehydrogenase</fullName>
        <shortName evidence="13">IMDH</shortName>
    </alternativeName>
</protein>
<comment type="cofactor">
    <cofactor evidence="2">
        <name>Mn(2+)</name>
        <dbReference type="ChEBI" id="CHEBI:29035"/>
    </cofactor>
</comment>
<evidence type="ECO:0000256" key="10">
    <source>
        <dbReference type="ARBA" id="ARBA00023002"/>
    </source>
</evidence>
<evidence type="ECO:0000256" key="8">
    <source>
        <dbReference type="ARBA" id="ARBA00022723"/>
    </source>
</evidence>
<feature type="binding site" evidence="13">
    <location>
        <position position="222"/>
    </location>
    <ligand>
        <name>substrate</name>
    </ligand>
</feature>